<protein>
    <submittedName>
        <fullName evidence="3">Phospholipid/cholesterol/gamma-HCH transport system substrate-binding protein</fullName>
    </submittedName>
    <submittedName>
        <fullName evidence="4">Virulence factor Mce family protein</fullName>
    </submittedName>
</protein>
<keyword evidence="1" id="KW-0812">Transmembrane</keyword>
<gene>
    <name evidence="4" type="ORF">NCTC12078_02587</name>
    <name evidence="3" type="ORF">SAMN05216273_10786</name>
</gene>
<dbReference type="RefSeq" id="WP_089743505.1">
    <property type="nucleotide sequence ID" value="NZ_FNHD01000007.1"/>
</dbReference>
<keyword evidence="1" id="KW-0472">Membrane</keyword>
<reference evidence="3 5" key="1">
    <citation type="submission" date="2016-10" db="EMBL/GenBank/DDBJ databases">
        <authorList>
            <person name="Varghese N."/>
            <person name="Submissions S."/>
        </authorList>
    </citation>
    <scope>NUCLEOTIDE SEQUENCE [LARGE SCALE GENOMIC DNA]</scope>
    <source>
        <strain evidence="3 5">CGMCC 1.10941</strain>
    </source>
</reference>
<dbReference type="PANTHER" id="PTHR33371:SF4">
    <property type="entry name" value="INTERMEMBRANE PHOSPHOLIPID TRANSPORT SYSTEM BINDING PROTEIN MLAD"/>
    <property type="match status" value="1"/>
</dbReference>
<dbReference type="Pfam" id="PF02470">
    <property type="entry name" value="MlaD"/>
    <property type="match status" value="1"/>
</dbReference>
<reference evidence="4 6" key="2">
    <citation type="submission" date="2019-02" db="EMBL/GenBank/DDBJ databases">
        <authorList>
            <consortium name="Pathogen Informatics"/>
        </authorList>
    </citation>
    <scope>NUCLEOTIDE SEQUENCE [LARGE SCALE GENOMIC DNA]</scope>
    <source>
        <strain evidence="4 6">3012STDY6944375</strain>
    </source>
</reference>
<dbReference type="InterPro" id="IPR052336">
    <property type="entry name" value="MlaD_Phospholipid_Transporter"/>
</dbReference>
<dbReference type="EMBL" id="LR215974">
    <property type="protein sequence ID" value="VFB04556.1"/>
    <property type="molecule type" value="Genomic_DNA"/>
</dbReference>
<dbReference type="KEGG" id="ctai:NCTC12078_02587"/>
<dbReference type="PANTHER" id="PTHR33371">
    <property type="entry name" value="INTERMEMBRANE PHOSPHOLIPID TRANSPORT SYSTEM BINDING PROTEIN MLAD-RELATED"/>
    <property type="match status" value="1"/>
</dbReference>
<proteinExistence type="predicted"/>
<dbReference type="EMBL" id="FNHD01000007">
    <property type="protein sequence ID" value="SDL84486.1"/>
    <property type="molecule type" value="Genomic_DNA"/>
</dbReference>
<evidence type="ECO:0000313" key="5">
    <source>
        <dbReference type="Proteomes" id="UP000199242"/>
    </source>
</evidence>
<name>A0A1G9ND64_9FLAO</name>
<evidence type="ECO:0000256" key="1">
    <source>
        <dbReference type="SAM" id="Phobius"/>
    </source>
</evidence>
<organism evidence="4 6">
    <name type="scientific">Chryseobacterium taihuense</name>
    <dbReference type="NCBI Taxonomy" id="1141221"/>
    <lineage>
        <taxon>Bacteria</taxon>
        <taxon>Pseudomonadati</taxon>
        <taxon>Bacteroidota</taxon>
        <taxon>Flavobacteriia</taxon>
        <taxon>Flavobacteriales</taxon>
        <taxon>Weeksellaceae</taxon>
        <taxon>Chryseobacterium group</taxon>
        <taxon>Chryseobacterium</taxon>
    </lineage>
</organism>
<dbReference type="InterPro" id="IPR003399">
    <property type="entry name" value="Mce/MlaD"/>
</dbReference>
<dbReference type="Proteomes" id="UP000290013">
    <property type="component" value="Chromosome"/>
</dbReference>
<evidence type="ECO:0000259" key="2">
    <source>
        <dbReference type="Pfam" id="PF02470"/>
    </source>
</evidence>
<accession>A0A1G9ND64</accession>
<sequence length="316" mass="34664">MKFSKELKAGLIALLAIVGFVILFQFMKGRSLFTTDNIFYAKYDNVEGLAQSSPVSINGLKVGQVDKIIPQTGADGRLYFIVKITVDDNFEFSKNSSLEIFEPGLMSGKEMRVNLVYGGPTAKDGDTLKGAFKLGMMNSLSSQVGPVKDQLQTVLHRVDSLMANANQIMNAQNREEIKILLHNLNRTVGALENTAGSVNRLVGNNDPKLQRVLDEASMTMKSGKVTLDKYGNLAESIDTKQLNQTIANLDQTVGQLNKVVAGIDRGEGSLGKIMKDDQLYNNLNSASTNLNSLIEDMKANPKRYINFSVFGKNNKD</sequence>
<feature type="domain" description="Mce/MlaD" evidence="2">
    <location>
        <begin position="39"/>
        <end position="109"/>
    </location>
</feature>
<evidence type="ECO:0000313" key="3">
    <source>
        <dbReference type="EMBL" id="SDL84486.1"/>
    </source>
</evidence>
<evidence type="ECO:0000313" key="4">
    <source>
        <dbReference type="EMBL" id="VFB04556.1"/>
    </source>
</evidence>
<accession>A0A4U8WFP6</accession>
<dbReference type="OrthoDB" id="9769132at2"/>
<keyword evidence="5" id="KW-1185">Reference proteome</keyword>
<dbReference type="AlphaFoldDB" id="A0A1G9ND64"/>
<dbReference type="STRING" id="1141221.SAMN05216273_10786"/>
<dbReference type="Proteomes" id="UP000199242">
    <property type="component" value="Unassembled WGS sequence"/>
</dbReference>
<keyword evidence="1" id="KW-1133">Transmembrane helix</keyword>
<evidence type="ECO:0000313" key="6">
    <source>
        <dbReference type="Proteomes" id="UP000290013"/>
    </source>
</evidence>
<feature type="transmembrane region" description="Helical" evidence="1">
    <location>
        <begin position="7"/>
        <end position="27"/>
    </location>
</feature>